<dbReference type="EMBL" id="PDJH01000001">
    <property type="protein sequence ID" value="PFG37072.1"/>
    <property type="molecule type" value="Genomic_DNA"/>
</dbReference>
<dbReference type="RefSeq" id="WP_169924538.1">
    <property type="nucleotide sequence ID" value="NZ_PDJH01000001.1"/>
</dbReference>
<name>A0A2A9EFN5_9MICO</name>
<dbReference type="Pfam" id="PF12146">
    <property type="entry name" value="Hydrolase_4"/>
    <property type="match status" value="1"/>
</dbReference>
<sequence length="322" mass="35279">MNAHATPAPWSPDVLGDEWRARTIHLGTDREGPVEATLVRSADGPRHHRAVLYLHGFVDYFFHPHLAAAFAERGWDFYALDLRKYGRSLREGQSPNLVHDLAEHAAEIDEAVHIITADEHHGHLVVLGHSTGGLIGSMWANARPGVLDALVLNSPWLDLNENVFLRTVGTAAIKALSHVAPRAVVGSLAPHYGRALHSGTGGEWDYELAWKPHEGFPVRAAWLASVRRYQDRVARGLSIACPVLVCTSTETGDSKRQHDRVMTTDSVLSVEQILARAPRLGADVTIEQFDGGAHDLALSPEPARSAYLTTVLDWLETRVPAS</sequence>
<keyword evidence="2" id="KW-0378">Hydrolase</keyword>
<dbReference type="GO" id="GO:0016787">
    <property type="term" value="F:hydrolase activity"/>
    <property type="evidence" value="ECO:0007669"/>
    <property type="project" value="UniProtKB-KW"/>
</dbReference>
<accession>A0A2A9EFN5</accession>
<proteinExistence type="predicted"/>
<organism evidence="2 3">
    <name type="scientific">Flavimobilis soli</name>
    <dbReference type="NCBI Taxonomy" id="442709"/>
    <lineage>
        <taxon>Bacteria</taxon>
        <taxon>Bacillati</taxon>
        <taxon>Actinomycetota</taxon>
        <taxon>Actinomycetes</taxon>
        <taxon>Micrococcales</taxon>
        <taxon>Jonesiaceae</taxon>
        <taxon>Flavimobilis</taxon>
    </lineage>
</organism>
<gene>
    <name evidence="2" type="ORF">ATL41_1820</name>
</gene>
<feature type="domain" description="Serine aminopeptidase S33" evidence="1">
    <location>
        <begin position="47"/>
        <end position="296"/>
    </location>
</feature>
<dbReference type="AlphaFoldDB" id="A0A2A9EFN5"/>
<comment type="caution">
    <text evidence="2">The sequence shown here is derived from an EMBL/GenBank/DDBJ whole genome shotgun (WGS) entry which is preliminary data.</text>
</comment>
<reference evidence="2 3" key="1">
    <citation type="submission" date="2017-10" db="EMBL/GenBank/DDBJ databases">
        <title>Sequencing the genomes of 1000 actinobacteria strains.</title>
        <authorList>
            <person name="Klenk H.-P."/>
        </authorList>
    </citation>
    <scope>NUCLEOTIDE SEQUENCE [LARGE SCALE GENOMIC DNA]</scope>
    <source>
        <strain evidence="2 3">DSM 21574</strain>
    </source>
</reference>
<dbReference type="InterPro" id="IPR022742">
    <property type="entry name" value="Hydrolase_4"/>
</dbReference>
<evidence type="ECO:0000313" key="3">
    <source>
        <dbReference type="Proteomes" id="UP000221394"/>
    </source>
</evidence>
<keyword evidence="3" id="KW-1185">Reference proteome</keyword>
<protein>
    <submittedName>
        <fullName evidence="2">Alpha-beta hydrolase superfamily lysophospholipase</fullName>
    </submittedName>
</protein>
<evidence type="ECO:0000313" key="2">
    <source>
        <dbReference type="EMBL" id="PFG37072.1"/>
    </source>
</evidence>
<dbReference type="SUPFAM" id="SSF53474">
    <property type="entry name" value="alpha/beta-Hydrolases"/>
    <property type="match status" value="1"/>
</dbReference>
<dbReference type="PANTHER" id="PTHR11614">
    <property type="entry name" value="PHOSPHOLIPASE-RELATED"/>
    <property type="match status" value="1"/>
</dbReference>
<dbReference type="Proteomes" id="UP000221394">
    <property type="component" value="Unassembled WGS sequence"/>
</dbReference>
<dbReference type="InterPro" id="IPR029058">
    <property type="entry name" value="AB_hydrolase_fold"/>
</dbReference>
<dbReference type="InterPro" id="IPR051044">
    <property type="entry name" value="MAG_DAG_Lipase"/>
</dbReference>
<evidence type="ECO:0000259" key="1">
    <source>
        <dbReference type="Pfam" id="PF12146"/>
    </source>
</evidence>
<dbReference type="Gene3D" id="3.40.50.1820">
    <property type="entry name" value="alpha/beta hydrolase"/>
    <property type="match status" value="1"/>
</dbReference>